<proteinExistence type="predicted"/>
<gene>
    <name evidence="1" type="ORF">RALSY_20414</name>
</gene>
<name>G3A2Y0_9RALS</name>
<organism evidence="1">
    <name type="scientific">Ralstonia syzygii R24</name>
    <dbReference type="NCBI Taxonomy" id="907261"/>
    <lineage>
        <taxon>Bacteria</taxon>
        <taxon>Pseudomonadati</taxon>
        <taxon>Pseudomonadota</taxon>
        <taxon>Betaproteobacteria</taxon>
        <taxon>Burkholderiales</taxon>
        <taxon>Burkholderiaceae</taxon>
        <taxon>Ralstonia</taxon>
        <taxon>Ralstonia solanacearum species complex</taxon>
    </lineage>
</organism>
<reference evidence="1" key="1">
    <citation type="journal article" date="2011" name="PLoS ONE">
        <title>Ralstonia syzygii, the Blood Disease Bacterium and some Asian R. solanacearum strains form a single genomic species despite divergent lifestyles.</title>
        <authorList>
            <person name="Remenant B."/>
            <person name="de Cambiaire J.C."/>
            <person name="Cellier G."/>
            <person name="Jacobs J.M."/>
            <person name="Mangenot S."/>
            <person name="Barbe V."/>
            <person name="Lajus A."/>
            <person name="Vallenet D."/>
            <person name="Medigue C."/>
            <person name="Fegan M."/>
            <person name="Allen C."/>
            <person name="Prior P."/>
        </authorList>
    </citation>
    <scope>NUCLEOTIDE SEQUENCE</scope>
    <source>
        <strain evidence="1">R24</strain>
    </source>
</reference>
<dbReference type="AlphaFoldDB" id="G3A2Y0"/>
<accession>G3A2Y0</accession>
<dbReference type="EMBL" id="FR854087">
    <property type="protein sequence ID" value="CCA85801.1"/>
    <property type="molecule type" value="Genomic_DNA"/>
</dbReference>
<evidence type="ECO:0000313" key="1">
    <source>
        <dbReference type="EMBL" id="CCA85801.1"/>
    </source>
</evidence>
<protein>
    <submittedName>
        <fullName evidence="1">Uncharacterized protein</fullName>
    </submittedName>
</protein>
<sequence>MACYCAESLILEFPNGLLAFAKGKAIFWGDPAHLARLRQARWARLDTRSVPVQWES</sequence>
<reference evidence="1" key="2">
    <citation type="submission" date="2011-04" db="EMBL/GenBank/DDBJ databases">
        <authorList>
            <person name="Genoscope - CEA"/>
        </authorList>
    </citation>
    <scope>NUCLEOTIDE SEQUENCE</scope>
    <source>
        <strain evidence="1">R24</strain>
    </source>
</reference>